<dbReference type="GO" id="GO:0061024">
    <property type="term" value="P:membrane organization"/>
    <property type="evidence" value="ECO:0007669"/>
    <property type="project" value="InterPro"/>
</dbReference>
<dbReference type="EMBL" id="UAWN01000014">
    <property type="protein sequence ID" value="SQC39328.1"/>
    <property type="molecule type" value="Genomic_DNA"/>
</dbReference>
<dbReference type="GO" id="GO:1990351">
    <property type="term" value="C:transporter complex"/>
    <property type="evidence" value="ECO:0007669"/>
    <property type="project" value="TreeGrafter"/>
</dbReference>
<evidence type="ECO:0000256" key="1">
    <source>
        <dbReference type="ARBA" id="ARBA00023237"/>
    </source>
</evidence>
<dbReference type="InterPro" id="IPR050218">
    <property type="entry name" value="LptD"/>
</dbReference>
<dbReference type="Pfam" id="PF03968">
    <property type="entry name" value="LptD_N"/>
    <property type="match status" value="1"/>
</dbReference>
<evidence type="ECO:0000259" key="3">
    <source>
        <dbReference type="Pfam" id="PF04453"/>
    </source>
</evidence>
<dbReference type="InterPro" id="IPR007543">
    <property type="entry name" value="LptD_C"/>
</dbReference>
<organism evidence="4 5">
    <name type="scientific">Klebsiella pneumoniae</name>
    <dbReference type="NCBI Taxonomy" id="573"/>
    <lineage>
        <taxon>Bacteria</taxon>
        <taxon>Pseudomonadati</taxon>
        <taxon>Pseudomonadota</taxon>
        <taxon>Gammaproteobacteria</taxon>
        <taxon>Enterobacterales</taxon>
        <taxon>Enterobacteriaceae</taxon>
        <taxon>Klebsiella/Raoultella group</taxon>
        <taxon>Klebsiella</taxon>
        <taxon>Klebsiella pneumoniae complex</taxon>
    </lineage>
</organism>
<accession>A0A2X3EA31</accession>
<feature type="domain" description="Organic solvent tolerance-like N-terminal" evidence="2">
    <location>
        <begin position="7"/>
        <end position="78"/>
    </location>
</feature>
<dbReference type="PANTHER" id="PTHR30189">
    <property type="entry name" value="LPS-ASSEMBLY PROTEIN"/>
    <property type="match status" value="1"/>
</dbReference>
<name>A0A2X3EA31_KLEPN</name>
<dbReference type="Proteomes" id="UP000251088">
    <property type="component" value="Unassembled WGS sequence"/>
</dbReference>
<proteinExistence type="predicted"/>
<reference evidence="4 5" key="1">
    <citation type="submission" date="2018-06" db="EMBL/GenBank/DDBJ databases">
        <authorList>
            <consortium name="Pathogen Informatics"/>
            <person name="Doyle S."/>
        </authorList>
    </citation>
    <scope>NUCLEOTIDE SEQUENCE [LARGE SCALE GENOMIC DNA]</scope>
    <source>
        <strain evidence="4 5">NCTC9128</strain>
    </source>
</reference>
<dbReference type="GO" id="GO:0009279">
    <property type="term" value="C:cell outer membrane"/>
    <property type="evidence" value="ECO:0007669"/>
    <property type="project" value="TreeGrafter"/>
</dbReference>
<dbReference type="AlphaFoldDB" id="A0A2X3EA31"/>
<dbReference type="Pfam" id="PF04453">
    <property type="entry name" value="LptD"/>
    <property type="match status" value="1"/>
</dbReference>
<dbReference type="PANTHER" id="PTHR30189:SF1">
    <property type="entry name" value="LPS-ASSEMBLY PROTEIN LPTD"/>
    <property type="match status" value="1"/>
</dbReference>
<evidence type="ECO:0000259" key="2">
    <source>
        <dbReference type="Pfam" id="PF03968"/>
    </source>
</evidence>
<keyword evidence="1" id="KW-0472">Membrane</keyword>
<protein>
    <submittedName>
        <fullName evidence="4">Outer membrane protein Imp</fullName>
    </submittedName>
</protein>
<sequence>MILKGPKAWSNLNTKDTNVWQGDYQMVGRQGRGTADLMKQRGENRYTILENGSFTSCLPGSDTWSVVGSEVIHDREEQVAEIWNARFKLGSVPIFYSPYLQLPVGDKRRSGFLIPNAKYSTKNGVEFSLPYYWNIAPNFDATITPHYMNKRGGVMWENEFRYLTQLGSGLTEFDYLPSDKVYEDDHSSDSNSRRWLFYWNHSGVIDQVWRLNADYTKVSDPDYFNDFSSKYGSSTDGYATQKFSAGYVNQNFDATVSTKQFQVFDRDRATPIRLSRSSTSTTTRMMSVRSIPISMDRLPILLTRITTCRKRPAFTSNRRSTCRCPTVGAV</sequence>
<feature type="domain" description="LptD C-terminal" evidence="3">
    <location>
        <begin position="193"/>
        <end position="271"/>
    </location>
</feature>
<dbReference type="InterPro" id="IPR005653">
    <property type="entry name" value="OstA-like_N"/>
</dbReference>
<keyword evidence="1" id="KW-0998">Cell outer membrane</keyword>
<evidence type="ECO:0000313" key="5">
    <source>
        <dbReference type="Proteomes" id="UP000251088"/>
    </source>
</evidence>
<gene>
    <name evidence="4" type="primary">lptD_2</name>
    <name evidence="4" type="ORF">NCTC9128_05461</name>
</gene>
<evidence type="ECO:0000313" key="4">
    <source>
        <dbReference type="EMBL" id="SQC39328.1"/>
    </source>
</evidence>